<keyword evidence="4" id="KW-0762">Sugar transport</keyword>
<evidence type="ECO:0000313" key="15">
    <source>
        <dbReference type="EMBL" id="ACZ09801.1"/>
    </source>
</evidence>
<dbReference type="InterPro" id="IPR013013">
    <property type="entry name" value="PTS_EIIC_1"/>
</dbReference>
<evidence type="ECO:0000256" key="6">
    <source>
        <dbReference type="ARBA" id="ARBA00022683"/>
    </source>
</evidence>
<protein>
    <submittedName>
        <fullName evidence="15">PTS system, glucose-like IIB subunint</fullName>
    </submittedName>
</protein>
<evidence type="ECO:0000256" key="2">
    <source>
        <dbReference type="ARBA" id="ARBA00022448"/>
    </source>
</evidence>
<feature type="domain" description="PTS EIIB type-1" evidence="13">
    <location>
        <begin position="391"/>
        <end position="469"/>
    </location>
</feature>
<dbReference type="AlphaFoldDB" id="D1ANJ7"/>
<dbReference type="CDD" id="cd00212">
    <property type="entry name" value="PTS_IIB_glc"/>
    <property type="match status" value="1"/>
</dbReference>
<dbReference type="Pfam" id="PF02378">
    <property type="entry name" value="PTS_EIIC"/>
    <property type="match status" value="1"/>
</dbReference>
<dbReference type="Proteomes" id="UP000000845">
    <property type="component" value="Chromosome"/>
</dbReference>
<keyword evidence="8" id="KW-0418">Kinase</keyword>
<evidence type="ECO:0000256" key="5">
    <source>
        <dbReference type="ARBA" id="ARBA00022679"/>
    </source>
</evidence>
<dbReference type="RefSeq" id="WP_012862383.1">
    <property type="nucleotide sequence ID" value="NC_013517.1"/>
</dbReference>
<dbReference type="PANTHER" id="PTHR30009">
    <property type="entry name" value="CYTOCHROME C-TYPE SYNTHESIS PROTEIN AND PTS TRANSMEMBRANE COMPONENT"/>
    <property type="match status" value="1"/>
</dbReference>
<feature type="transmembrane region" description="Helical" evidence="12">
    <location>
        <begin position="93"/>
        <end position="112"/>
    </location>
</feature>
<evidence type="ECO:0000256" key="9">
    <source>
        <dbReference type="ARBA" id="ARBA00022989"/>
    </source>
</evidence>
<dbReference type="SUPFAM" id="SSF55604">
    <property type="entry name" value="Glucose permease domain IIB"/>
    <property type="match status" value="1"/>
</dbReference>
<dbReference type="EMBL" id="CP001739">
    <property type="protein sequence ID" value="ACZ09801.1"/>
    <property type="molecule type" value="Genomic_DNA"/>
</dbReference>
<keyword evidence="5" id="KW-0808">Transferase</keyword>
<sequence>MNFKFFLQKLGKSVLFPIAALPVAGLLIRFGADDMLNIPLLGAAGTIFANMDMLFALSIVIGFSKSKDKAIPAITGFLSLIVLKEGMKIMNPALSMGVFGGIVAGLIAAAVYNKFKETKLPSVLTFFGGEKTPISVIIPVMILTSGIFGIIWPFMQSGIDKFAHGLVKLGAAGVFLFGFLNRLLIPFGLHHVLNSYIYFALGEYQTPKGEIVSGEIPRFIAGDPTSGSFLVGFFVIMMFGIPAIGLAITRAARKDKKKEVEGLMTSGAITSIITGITEPVEFSFLFASPLLYFIHCIYTGLSFAIMYFLQVRLGFSFGTGVVDFILNFTKGNKTWMIIPVGIFFFILYYFTFYILITKLNIKVVGREDETFYGDEAEEEENDLSLSHKNYEYMAKKIIEYIGGKENIISLQNCVTRLRIELHDSDLVDISRLKQTGAHAVIKNDKHNVQVVIGPEVTNVIIYMKRITGE</sequence>
<dbReference type="eggNOG" id="COG1264">
    <property type="taxonomic scope" value="Bacteria"/>
</dbReference>
<evidence type="ECO:0000256" key="11">
    <source>
        <dbReference type="PROSITE-ProRule" id="PRU00421"/>
    </source>
</evidence>
<dbReference type="eggNOG" id="COG1263">
    <property type="taxonomic scope" value="Bacteria"/>
</dbReference>
<dbReference type="GO" id="GO:0005886">
    <property type="term" value="C:plasma membrane"/>
    <property type="evidence" value="ECO:0007669"/>
    <property type="project" value="UniProtKB-SubCell"/>
</dbReference>
<dbReference type="InterPro" id="IPR050429">
    <property type="entry name" value="PTS_Glucose_EIICBA"/>
</dbReference>
<dbReference type="Gene3D" id="3.30.1360.60">
    <property type="entry name" value="Glucose permease domain IIB"/>
    <property type="match status" value="1"/>
</dbReference>
<keyword evidence="9 12" id="KW-1133">Transmembrane helix</keyword>
<evidence type="ECO:0000256" key="4">
    <source>
        <dbReference type="ARBA" id="ARBA00022597"/>
    </source>
</evidence>
<accession>D1ANJ7</accession>
<keyword evidence="7 12" id="KW-0812">Transmembrane</keyword>
<comment type="subcellular location">
    <subcellularLocation>
        <location evidence="1">Cell membrane</location>
        <topology evidence="1">Multi-pass membrane protein</topology>
    </subcellularLocation>
</comment>
<dbReference type="PROSITE" id="PS51103">
    <property type="entry name" value="PTS_EIIC_TYPE_1"/>
    <property type="match status" value="1"/>
</dbReference>
<name>D1ANJ7_SEBTE</name>
<dbReference type="PROSITE" id="PS51098">
    <property type="entry name" value="PTS_EIIB_TYPE_1"/>
    <property type="match status" value="1"/>
</dbReference>
<feature type="transmembrane region" description="Helical" evidence="12">
    <location>
        <begin position="38"/>
        <end position="63"/>
    </location>
</feature>
<keyword evidence="10 12" id="KW-0472">Membrane</keyword>
<dbReference type="InterPro" id="IPR001996">
    <property type="entry name" value="PTS_IIB_1"/>
</dbReference>
<dbReference type="PROSITE" id="PS01035">
    <property type="entry name" value="PTS_EIIB_TYPE_1_CYS"/>
    <property type="match status" value="1"/>
</dbReference>
<proteinExistence type="predicted"/>
<evidence type="ECO:0000256" key="1">
    <source>
        <dbReference type="ARBA" id="ARBA00004651"/>
    </source>
</evidence>
<reference evidence="16" key="1">
    <citation type="submission" date="2009-09" db="EMBL/GenBank/DDBJ databases">
        <title>The complete chromosome of Sebaldella termitidis ATCC 33386.</title>
        <authorList>
            <consortium name="US DOE Joint Genome Institute (JGI-PGF)"/>
            <person name="Lucas S."/>
            <person name="Copeland A."/>
            <person name="Lapidus A."/>
            <person name="Glavina del Rio T."/>
            <person name="Dalin E."/>
            <person name="Tice H."/>
            <person name="Bruce D."/>
            <person name="Goodwin L."/>
            <person name="Pitluck S."/>
            <person name="Kyrpides N."/>
            <person name="Mavromatis K."/>
            <person name="Ivanova N."/>
            <person name="Mikhailova N."/>
            <person name="Sims D."/>
            <person name="Meincke L."/>
            <person name="Brettin T."/>
            <person name="Detter J.C."/>
            <person name="Han C."/>
            <person name="Larimer F."/>
            <person name="Land M."/>
            <person name="Hauser L."/>
            <person name="Markowitz V."/>
            <person name="Cheng J.F."/>
            <person name="Hugenholtz P."/>
            <person name="Woyke T."/>
            <person name="Wu D."/>
            <person name="Eisen J.A."/>
        </authorList>
    </citation>
    <scope>NUCLEOTIDE SEQUENCE [LARGE SCALE GENOMIC DNA]</scope>
    <source>
        <strain evidence="16">ATCC 33386 / NCTC 11300</strain>
    </source>
</reference>
<keyword evidence="6" id="KW-0598">Phosphotransferase system</keyword>
<evidence type="ECO:0000259" key="14">
    <source>
        <dbReference type="PROSITE" id="PS51103"/>
    </source>
</evidence>
<organism evidence="15 16">
    <name type="scientific">Sebaldella termitidis (strain ATCC 33386 / NCTC 11300)</name>
    <dbReference type="NCBI Taxonomy" id="526218"/>
    <lineage>
        <taxon>Bacteria</taxon>
        <taxon>Fusobacteriati</taxon>
        <taxon>Fusobacteriota</taxon>
        <taxon>Fusobacteriia</taxon>
        <taxon>Fusobacteriales</taxon>
        <taxon>Leptotrichiaceae</taxon>
        <taxon>Sebaldella</taxon>
    </lineage>
</organism>
<dbReference type="GO" id="GO:0008982">
    <property type="term" value="F:protein-N(PI)-phosphohistidine-sugar phosphotransferase activity"/>
    <property type="evidence" value="ECO:0007669"/>
    <property type="project" value="InterPro"/>
</dbReference>
<dbReference type="GO" id="GO:0090563">
    <property type="term" value="F:protein-phosphocysteine-sugar phosphotransferase activity"/>
    <property type="evidence" value="ECO:0007669"/>
    <property type="project" value="TreeGrafter"/>
</dbReference>
<gene>
    <name evidence="15" type="ordered locus">Sterm_2958</name>
</gene>
<dbReference type="InterPro" id="IPR036878">
    <property type="entry name" value="Glu_permease_IIB"/>
</dbReference>
<dbReference type="HOGENOM" id="CLU_012312_1_0_0"/>
<dbReference type="PANTHER" id="PTHR30009:SF20">
    <property type="entry name" value="PTS SYSTEM GLUCOSE-SPECIFIC EIICB COMPONENT-RELATED"/>
    <property type="match status" value="1"/>
</dbReference>
<dbReference type="NCBIfam" id="TIGR00826">
    <property type="entry name" value="EIIB_glc"/>
    <property type="match status" value="1"/>
</dbReference>
<dbReference type="FunFam" id="3.30.1360.60:FF:000001">
    <property type="entry name" value="PTS system glucose-specific IIBC component PtsG"/>
    <property type="match status" value="1"/>
</dbReference>
<dbReference type="KEGG" id="str:Sterm_2958"/>
<dbReference type="Pfam" id="PF00367">
    <property type="entry name" value="PTS_EIIB"/>
    <property type="match status" value="1"/>
</dbReference>
<feature type="transmembrane region" description="Helical" evidence="12">
    <location>
        <begin position="229"/>
        <end position="248"/>
    </location>
</feature>
<evidence type="ECO:0000256" key="3">
    <source>
        <dbReference type="ARBA" id="ARBA00022475"/>
    </source>
</evidence>
<feature type="transmembrane region" description="Helical" evidence="12">
    <location>
        <begin position="290"/>
        <end position="315"/>
    </location>
</feature>
<dbReference type="STRING" id="526218.Sterm_2958"/>
<dbReference type="InterPro" id="IPR018113">
    <property type="entry name" value="PTrfase_EIIB_Cys"/>
</dbReference>
<dbReference type="GO" id="GO:0016301">
    <property type="term" value="F:kinase activity"/>
    <property type="evidence" value="ECO:0007669"/>
    <property type="project" value="UniProtKB-KW"/>
</dbReference>
<dbReference type="GO" id="GO:0009401">
    <property type="term" value="P:phosphoenolpyruvate-dependent sugar phosphotransferase system"/>
    <property type="evidence" value="ECO:0007669"/>
    <property type="project" value="UniProtKB-KW"/>
</dbReference>
<keyword evidence="3" id="KW-1003">Cell membrane</keyword>
<evidence type="ECO:0000256" key="8">
    <source>
        <dbReference type="ARBA" id="ARBA00022777"/>
    </source>
</evidence>
<feature type="transmembrane region" description="Helical" evidence="12">
    <location>
        <begin position="132"/>
        <end position="154"/>
    </location>
</feature>
<evidence type="ECO:0000313" key="16">
    <source>
        <dbReference type="Proteomes" id="UP000000845"/>
    </source>
</evidence>
<keyword evidence="2" id="KW-0813">Transport</keyword>
<evidence type="ECO:0000256" key="12">
    <source>
        <dbReference type="SAM" id="Phobius"/>
    </source>
</evidence>
<feature type="active site" description="Phosphocysteine intermediate; for EIIB activity" evidence="11">
    <location>
        <position position="413"/>
    </location>
</feature>
<feature type="domain" description="PTS EIIC type-1" evidence="14">
    <location>
        <begin position="1"/>
        <end position="368"/>
    </location>
</feature>
<evidence type="ECO:0000259" key="13">
    <source>
        <dbReference type="PROSITE" id="PS51098"/>
    </source>
</evidence>
<feature type="transmembrane region" description="Helical" evidence="12">
    <location>
        <begin position="335"/>
        <end position="356"/>
    </location>
</feature>
<evidence type="ECO:0000256" key="7">
    <source>
        <dbReference type="ARBA" id="ARBA00022692"/>
    </source>
</evidence>
<feature type="transmembrane region" description="Helical" evidence="12">
    <location>
        <begin position="166"/>
        <end position="185"/>
    </location>
</feature>
<evidence type="ECO:0000256" key="10">
    <source>
        <dbReference type="ARBA" id="ARBA00023136"/>
    </source>
</evidence>
<reference evidence="15 16" key="2">
    <citation type="journal article" date="2010" name="Stand. Genomic Sci.">
        <title>Complete genome sequence of Sebaldella termitidis type strain (NCTC 11300).</title>
        <authorList>
            <person name="Harmon-Smith M."/>
            <person name="Celia L."/>
            <person name="Chertkov O."/>
            <person name="Lapidus A."/>
            <person name="Copeland A."/>
            <person name="Glavina Del Rio T."/>
            <person name="Nolan M."/>
            <person name="Lucas S."/>
            <person name="Tice H."/>
            <person name="Cheng J.F."/>
            <person name="Han C."/>
            <person name="Detter J.C."/>
            <person name="Bruce D."/>
            <person name="Goodwin L."/>
            <person name="Pitluck S."/>
            <person name="Pati A."/>
            <person name="Liolios K."/>
            <person name="Ivanova N."/>
            <person name="Mavromatis K."/>
            <person name="Mikhailova N."/>
            <person name="Chen A."/>
            <person name="Palaniappan K."/>
            <person name="Land M."/>
            <person name="Hauser L."/>
            <person name="Chang Y.J."/>
            <person name="Jeffries C.D."/>
            <person name="Brettin T."/>
            <person name="Goker M."/>
            <person name="Beck B."/>
            <person name="Bristow J."/>
            <person name="Eisen J.A."/>
            <person name="Markowitz V."/>
            <person name="Hugenholtz P."/>
            <person name="Kyrpides N.C."/>
            <person name="Klenk H.P."/>
            <person name="Chen F."/>
        </authorList>
    </citation>
    <scope>NUCLEOTIDE SEQUENCE [LARGE SCALE GENOMIC DNA]</scope>
    <source>
        <strain evidence="16">ATCC 33386 / NCTC 11300</strain>
    </source>
</reference>
<feature type="transmembrane region" description="Helical" evidence="12">
    <location>
        <begin position="12"/>
        <end position="32"/>
    </location>
</feature>
<dbReference type="InterPro" id="IPR003352">
    <property type="entry name" value="PTS_EIIC"/>
</dbReference>
<keyword evidence="16" id="KW-1185">Reference proteome</keyword>